<sequence>MIITIRIGFVLTFVLLFIVISATESQCSDNEEYNECGSACQENCTHTPAFCTLQCVPGCVCKKGFVRETDDKSKCIPRSQCACSVNEFFNECGSACPDTCAARSQLCTRQCVPGCFCKDGFIRLNNQTGSPCIPESECNNSLCHDPNAEYTECGSSCSQTCDDERNPIQKFRLCSTVCRNGCFCKTGFVIGENSQCVKPETCCQTINGLYKTCDTITINEMESLLLNNFF</sequence>
<accession>A0A813UU38</accession>
<keyword evidence="3" id="KW-0732">Signal</keyword>
<dbReference type="EMBL" id="CAJNOU010000047">
    <property type="protein sequence ID" value="CAF0832364.1"/>
    <property type="molecule type" value="Genomic_DNA"/>
</dbReference>
<dbReference type="InterPro" id="IPR036084">
    <property type="entry name" value="Ser_inhib-like_sf"/>
</dbReference>
<dbReference type="AlphaFoldDB" id="A0A813UU38"/>
<keyword evidence="2" id="KW-1015">Disulfide bond</keyword>
<keyword evidence="1" id="KW-0646">Protease inhibitor</keyword>
<gene>
    <name evidence="5" type="ORF">SEV965_LOCUS2186</name>
</gene>
<comment type="caution">
    <text evidence="5">The sequence shown here is derived from an EMBL/GenBank/DDBJ whole genome shotgun (WGS) entry which is preliminary data.</text>
</comment>
<dbReference type="PANTHER" id="PTHR23259">
    <property type="entry name" value="RIDDLE"/>
    <property type="match status" value="1"/>
</dbReference>
<evidence type="ECO:0000313" key="5">
    <source>
        <dbReference type="EMBL" id="CAF0832364.1"/>
    </source>
</evidence>
<dbReference type="GO" id="GO:0030414">
    <property type="term" value="F:peptidase inhibitor activity"/>
    <property type="evidence" value="ECO:0007669"/>
    <property type="project" value="UniProtKB-KW"/>
</dbReference>
<feature type="signal peptide" evidence="3">
    <location>
        <begin position="1"/>
        <end position="25"/>
    </location>
</feature>
<evidence type="ECO:0000256" key="2">
    <source>
        <dbReference type="ARBA" id="ARBA00023157"/>
    </source>
</evidence>
<dbReference type="CDD" id="cd19941">
    <property type="entry name" value="TIL"/>
    <property type="match status" value="3"/>
</dbReference>
<organism evidence="5 6">
    <name type="scientific">Rotaria sordida</name>
    <dbReference type="NCBI Taxonomy" id="392033"/>
    <lineage>
        <taxon>Eukaryota</taxon>
        <taxon>Metazoa</taxon>
        <taxon>Spiralia</taxon>
        <taxon>Gnathifera</taxon>
        <taxon>Rotifera</taxon>
        <taxon>Eurotatoria</taxon>
        <taxon>Bdelloidea</taxon>
        <taxon>Philodinida</taxon>
        <taxon>Philodinidae</taxon>
        <taxon>Rotaria</taxon>
    </lineage>
</organism>
<evidence type="ECO:0000313" key="6">
    <source>
        <dbReference type="Proteomes" id="UP000663889"/>
    </source>
</evidence>
<dbReference type="InterPro" id="IPR002919">
    <property type="entry name" value="TIL_dom"/>
</dbReference>
<dbReference type="Proteomes" id="UP000663889">
    <property type="component" value="Unassembled WGS sequence"/>
</dbReference>
<evidence type="ECO:0000256" key="1">
    <source>
        <dbReference type="ARBA" id="ARBA00022690"/>
    </source>
</evidence>
<feature type="domain" description="TIL" evidence="4">
    <location>
        <begin position="83"/>
        <end position="138"/>
    </location>
</feature>
<reference evidence="5" key="1">
    <citation type="submission" date="2021-02" db="EMBL/GenBank/DDBJ databases">
        <authorList>
            <person name="Nowell W R."/>
        </authorList>
    </citation>
    <scope>NUCLEOTIDE SEQUENCE</scope>
</reference>
<evidence type="ECO:0000259" key="4">
    <source>
        <dbReference type="Pfam" id="PF01826"/>
    </source>
</evidence>
<dbReference type="SUPFAM" id="SSF57567">
    <property type="entry name" value="Serine protease inhibitors"/>
    <property type="match status" value="3"/>
</dbReference>
<feature type="chain" id="PRO_5032355178" description="TIL domain-containing protein" evidence="3">
    <location>
        <begin position="26"/>
        <end position="230"/>
    </location>
</feature>
<dbReference type="Gene3D" id="2.10.25.10">
    <property type="entry name" value="Laminin"/>
    <property type="match status" value="3"/>
</dbReference>
<name>A0A813UU38_9BILA</name>
<feature type="domain" description="TIL" evidence="4">
    <location>
        <begin position="27"/>
        <end position="81"/>
    </location>
</feature>
<dbReference type="PANTHER" id="PTHR23259:SF70">
    <property type="entry name" value="ACCESSORY GLAND PROTEIN ACP62F-RELATED"/>
    <property type="match status" value="1"/>
</dbReference>
<dbReference type="InterPro" id="IPR051368">
    <property type="entry name" value="SerProtInhib-TIL_Domain"/>
</dbReference>
<dbReference type="Pfam" id="PF01826">
    <property type="entry name" value="TIL"/>
    <property type="match status" value="3"/>
</dbReference>
<proteinExistence type="predicted"/>
<feature type="domain" description="TIL" evidence="4">
    <location>
        <begin position="145"/>
        <end position="202"/>
    </location>
</feature>
<protein>
    <recommendedName>
        <fullName evidence="4">TIL domain-containing protein</fullName>
    </recommendedName>
</protein>
<evidence type="ECO:0000256" key="3">
    <source>
        <dbReference type="SAM" id="SignalP"/>
    </source>
</evidence>